<feature type="compositionally biased region" description="Low complexity" evidence="2">
    <location>
        <begin position="823"/>
        <end position="838"/>
    </location>
</feature>
<feature type="compositionally biased region" description="Polar residues" evidence="2">
    <location>
        <begin position="873"/>
        <end position="912"/>
    </location>
</feature>
<feature type="coiled-coil region" evidence="1">
    <location>
        <begin position="375"/>
        <end position="435"/>
    </location>
</feature>
<dbReference type="PANTHER" id="PTHR46518:SF1">
    <property type="entry name" value="OUTER DYNEIN ARM-DOCKING COMPLEX SUBUNIT 3"/>
    <property type="match status" value="1"/>
</dbReference>
<feature type="compositionally biased region" description="Polar residues" evidence="2">
    <location>
        <begin position="978"/>
        <end position="991"/>
    </location>
</feature>
<keyword evidence="1" id="KW-0175">Coiled coil</keyword>
<feature type="region of interest" description="Disordered" evidence="2">
    <location>
        <begin position="821"/>
        <end position="859"/>
    </location>
</feature>
<feature type="compositionally biased region" description="Basic and acidic residues" evidence="2">
    <location>
        <begin position="952"/>
        <end position="963"/>
    </location>
</feature>
<feature type="region of interest" description="Disordered" evidence="2">
    <location>
        <begin position="610"/>
        <end position="650"/>
    </location>
</feature>
<evidence type="ECO:0000313" key="3">
    <source>
        <dbReference type="EMBL" id="KAL3675075.1"/>
    </source>
</evidence>
<dbReference type="AlphaFoldDB" id="A0ABD3G7D7"/>
<evidence type="ECO:0000313" key="4">
    <source>
        <dbReference type="Proteomes" id="UP001633002"/>
    </source>
</evidence>
<comment type="caution">
    <text evidence="3">The sequence shown here is derived from an EMBL/GenBank/DDBJ whole genome shotgun (WGS) entry which is preliminary data.</text>
</comment>
<feature type="compositionally biased region" description="Polar residues" evidence="2">
    <location>
        <begin position="685"/>
        <end position="701"/>
    </location>
</feature>
<protein>
    <submittedName>
        <fullName evidence="3">Uncharacterized protein</fullName>
    </submittedName>
</protein>
<evidence type="ECO:0000256" key="2">
    <source>
        <dbReference type="SAM" id="MobiDB-lite"/>
    </source>
</evidence>
<feature type="region of interest" description="Disordered" evidence="2">
    <location>
        <begin position="871"/>
        <end position="991"/>
    </location>
</feature>
<reference evidence="3 4" key="1">
    <citation type="submission" date="2024-09" db="EMBL/GenBank/DDBJ databases">
        <title>Chromosome-scale assembly of Riccia sorocarpa.</title>
        <authorList>
            <person name="Paukszto L."/>
        </authorList>
    </citation>
    <scope>NUCLEOTIDE SEQUENCE [LARGE SCALE GENOMIC DNA]</scope>
    <source>
        <strain evidence="3">LP-2024</strain>
        <tissue evidence="3">Aerial parts of the thallus</tissue>
    </source>
</reference>
<dbReference type="InterPro" id="IPR033192">
    <property type="entry name" value="ODAD3"/>
</dbReference>
<gene>
    <name evidence="3" type="ORF">R1sor_025023</name>
</gene>
<dbReference type="Proteomes" id="UP001633002">
    <property type="component" value="Unassembled WGS sequence"/>
</dbReference>
<dbReference type="PANTHER" id="PTHR46518">
    <property type="entry name" value="COILED-COIL DOMAIN-CONTAINING PROTEIN 151"/>
    <property type="match status" value="1"/>
</dbReference>
<dbReference type="EMBL" id="JBJQOH010000008">
    <property type="protein sequence ID" value="KAL3675075.1"/>
    <property type="molecule type" value="Genomic_DNA"/>
</dbReference>
<evidence type="ECO:0000256" key="1">
    <source>
        <dbReference type="SAM" id="Coils"/>
    </source>
</evidence>
<feature type="region of interest" description="Disordered" evidence="2">
    <location>
        <begin position="685"/>
        <end position="722"/>
    </location>
</feature>
<name>A0ABD3G7D7_9MARC</name>
<feature type="compositionally biased region" description="Low complexity" evidence="2">
    <location>
        <begin position="930"/>
        <end position="941"/>
    </location>
</feature>
<sequence length="991" mass="110775">MEAKREYMCRERIVDLEFKISRLGLLGKAYYDLVQIKLRRHRNQISTARTQNLLLHAALDTLRQKALIARKNLGDLESLRKTVASLRVTYDHQRKLVFSRQAKLEAQVTDTHSAELECAGVLDPNTPDLVRIRRLEAMLNAMRLKTKDVQILMRHYEATLKPMKDDYIACSAKLEAAQNILNMKRAECEKLINSHHDAIRARDASKKELEELIGTLFGKDGRNKIPLELQNKMLAAIKEIKQVMEVGSMREMYHQFILQEKQSAYLESIYTELKRTVDQLKNEYPPRRKTSLQPHAVHSVIEGTKNLVRRQSSRRGSLPLLQILDGTQKLVERLHDCHVTLALHRKMKFLNREAYRKAKEEAKSTGREYVRESRFAELEAEEESKKAAKEKLKADIARETAAREAAAKKKEEDYLKVREERRQEIREDMADFRREARMQSELQAEVFAKWDREHGTAKVSTRLTRGKSLEGAESMNTTQVAGVSQHTEIGLSEVEFAQEGPHIQQTTSIVVPTAQTHSRNQEHLSEDIPNPDRTEGAISHMTNTNEFGKTETNLTQTISKDKIILESSLSTEPEIHLRRPPSLFTQVMTLPSTSSTEPEFQLRMPQSSFAGEGTTLASSSLTTPEIQVTRPSSLRPHETPGERDPLLISKSTSRIVDGVSLPHSEEAILIPTLSRKSETQLEISPSLATHESPTEGTSSLVAMSPSPETHGEKIEISSQPTTTAEVQAGETTEVASIDKLLIAGASTSTQSQIELTEDLSLVHIQLQAGETTEVKSTDKLLIVGASTSTQPQIQRNEDESSVHPQVEIGTSETVSTVILNHGSTTSDTQPPQPTTRQSIRGETSLKESTEAEILFEPPTLLKEMDQVSGLFTPLSTTPQNQLPQAQDSQHQRIDTGSTQLSELTAEMSSSQPTEKEQALPATPPDKLDGETSTSQSTDTEQILLATPPAQLDVEKVSEDRKTVETTQVQTIIPPPPSATESESHSSIQPEE</sequence>
<accession>A0ABD3G7D7</accession>
<feature type="compositionally biased region" description="Basic and acidic residues" evidence="2">
    <location>
        <begin position="635"/>
        <end position="645"/>
    </location>
</feature>
<proteinExistence type="predicted"/>
<organism evidence="3 4">
    <name type="scientific">Riccia sorocarpa</name>
    <dbReference type="NCBI Taxonomy" id="122646"/>
    <lineage>
        <taxon>Eukaryota</taxon>
        <taxon>Viridiplantae</taxon>
        <taxon>Streptophyta</taxon>
        <taxon>Embryophyta</taxon>
        <taxon>Marchantiophyta</taxon>
        <taxon>Marchantiopsida</taxon>
        <taxon>Marchantiidae</taxon>
        <taxon>Marchantiales</taxon>
        <taxon>Ricciaceae</taxon>
        <taxon>Riccia</taxon>
    </lineage>
</organism>
<feature type="compositionally biased region" description="Polar residues" evidence="2">
    <location>
        <begin position="610"/>
        <end position="632"/>
    </location>
</feature>
<keyword evidence="4" id="KW-1185">Reference proteome</keyword>